<dbReference type="InterPro" id="IPR000719">
    <property type="entry name" value="Prot_kinase_dom"/>
</dbReference>
<organism evidence="19">
    <name type="scientific">Halisarca dujardinii</name>
    <name type="common">Dujardin's slime sponge</name>
    <dbReference type="NCBI Taxonomy" id="2583056"/>
    <lineage>
        <taxon>Eukaryota</taxon>
        <taxon>Metazoa</taxon>
        <taxon>Porifera</taxon>
        <taxon>Demospongiae</taxon>
        <taxon>Verongimorpha</taxon>
        <taxon>Chondrillida</taxon>
        <taxon>Halisarcidae</taxon>
        <taxon>Halisarca</taxon>
    </lineage>
</organism>
<evidence type="ECO:0000256" key="12">
    <source>
        <dbReference type="ARBA" id="ARBA00023136"/>
    </source>
</evidence>
<dbReference type="GO" id="GO:0043235">
    <property type="term" value="C:receptor complex"/>
    <property type="evidence" value="ECO:0007669"/>
    <property type="project" value="TreeGrafter"/>
</dbReference>
<feature type="chain" id="PRO_5034888733" description="receptor protein serine/threonine kinase" evidence="17">
    <location>
        <begin position="32"/>
        <end position="644"/>
    </location>
</feature>
<dbReference type="SMART" id="SM00220">
    <property type="entry name" value="S_TKc"/>
    <property type="match status" value="1"/>
</dbReference>
<comment type="subcellular location">
    <subcellularLocation>
        <location evidence="1">Membrane</location>
        <topology evidence="1">Single-pass type I membrane protein</topology>
    </subcellularLocation>
</comment>
<evidence type="ECO:0000256" key="7">
    <source>
        <dbReference type="ARBA" id="ARBA00022729"/>
    </source>
</evidence>
<evidence type="ECO:0000256" key="4">
    <source>
        <dbReference type="ARBA" id="ARBA00022527"/>
    </source>
</evidence>
<comment type="similarity">
    <text evidence="2">Belongs to the protein kinase superfamily. TKL Ser/Thr protein kinase family. TGFB receptor subfamily.</text>
</comment>
<accession>A0A8F8AQG1</accession>
<dbReference type="InterPro" id="IPR017441">
    <property type="entry name" value="Protein_kinase_ATP_BS"/>
</dbReference>
<keyword evidence="8 14" id="KW-0547">Nucleotide-binding</keyword>
<keyword evidence="9" id="KW-0418">Kinase</keyword>
<dbReference type="EC" id="2.7.11.30" evidence="3"/>
<feature type="signal peptide" evidence="17">
    <location>
        <begin position="1"/>
        <end position="31"/>
    </location>
</feature>
<protein>
    <recommendedName>
        <fullName evidence="3">receptor protein serine/threonine kinase</fullName>
        <ecNumber evidence="3">2.7.11.30</ecNumber>
    </recommendedName>
</protein>
<dbReference type="PANTHER" id="PTHR23255">
    <property type="entry name" value="TRANSFORMING GROWTH FACTOR-BETA RECEPTOR TYPE I AND II"/>
    <property type="match status" value="1"/>
</dbReference>
<dbReference type="EMBL" id="MZ042514">
    <property type="protein sequence ID" value="QXY82390.1"/>
    <property type="molecule type" value="mRNA"/>
</dbReference>
<dbReference type="GO" id="GO:0005524">
    <property type="term" value="F:ATP binding"/>
    <property type="evidence" value="ECO:0007669"/>
    <property type="project" value="UniProtKB-UniRule"/>
</dbReference>
<dbReference type="PROSITE" id="PS50011">
    <property type="entry name" value="PROTEIN_KINASE_DOM"/>
    <property type="match status" value="1"/>
</dbReference>
<evidence type="ECO:0000259" key="18">
    <source>
        <dbReference type="PROSITE" id="PS50011"/>
    </source>
</evidence>
<dbReference type="GO" id="GO:0004675">
    <property type="term" value="F:transmembrane receptor protein serine/threonine kinase activity"/>
    <property type="evidence" value="ECO:0007669"/>
    <property type="project" value="UniProtKB-EC"/>
</dbReference>
<keyword evidence="5" id="KW-0808">Transferase</keyword>
<sequence>MGTAKTDVGSRALLLSLCCWLLVVHFSPAGAQLIDCYKCVHEMNCTYKDHPTLAGHKLLKCSQDPGSGASLCPDRMSVSVQQQLCTAAVFVGLSSLPIPEFVSVNVQLFALTLSANFEEEYGSPIPTECVRRYVSEEALVDGVRLCQCNTSLCNSGMEFIVGSVNLSVEVSPSSVAATVGTAAEGMELTLTTVDVVTSTPPPGHGAVGDEVAIAASVVPIILLMAVIVILVAIGCMIFFIKRRVKLEVEMKDELDSFTKDPLMVGFMDVADGKNAMFSRGEEIKVGNLPVSIQGMVGRGRFGTVWVGLRGKKEAIAVKVFGHRDKQSWENEYKLYQLPSTFHPNVLHYLASSSEDLGLSSRYYMLCDYCPLGSLTKYLESHVITFTVGARIMHCVSFALTHLHGETYRNEKGEVVEKCPIAHRDIKTSNILLKGENGECVLSDLGLALELDPAMKQLDLANTGQVGTYRYMAPEALDGHVNLSSIESFKQIDAYALALVMWEVLTRCYSDDVSPQEYKMPYAERVGDRPTLDAMKDAVVYEQSRPPIPDSWRNDRVLSVLAETVESCWDSDPMARLTVDCVLMRMDKVVQSLEALKPPPQNVDCCLNSSGSTGSSSSATTSTSSTGSPPPSGNLMAVTIGSEDS</sequence>
<dbReference type="InterPro" id="IPR011009">
    <property type="entry name" value="Kinase-like_dom_sf"/>
</dbReference>
<feature type="compositionally biased region" description="Low complexity" evidence="15">
    <location>
        <begin position="608"/>
        <end position="626"/>
    </location>
</feature>
<keyword evidence="13 19" id="KW-0675">Receptor</keyword>
<keyword evidence="4" id="KW-0723">Serine/threonine-protein kinase</keyword>
<dbReference type="InterPro" id="IPR008271">
    <property type="entry name" value="Ser/Thr_kinase_AS"/>
</dbReference>
<evidence type="ECO:0000256" key="1">
    <source>
        <dbReference type="ARBA" id="ARBA00004479"/>
    </source>
</evidence>
<feature type="transmembrane region" description="Helical" evidence="16">
    <location>
        <begin position="217"/>
        <end position="240"/>
    </location>
</feature>
<evidence type="ECO:0000256" key="3">
    <source>
        <dbReference type="ARBA" id="ARBA00012401"/>
    </source>
</evidence>
<dbReference type="Gene3D" id="1.10.510.10">
    <property type="entry name" value="Transferase(Phosphotransferase) domain 1"/>
    <property type="match status" value="1"/>
</dbReference>
<evidence type="ECO:0000256" key="2">
    <source>
        <dbReference type="ARBA" id="ARBA00009605"/>
    </source>
</evidence>
<keyword evidence="7 17" id="KW-0732">Signal</keyword>
<dbReference type="PROSITE" id="PS00107">
    <property type="entry name" value="PROTEIN_KINASE_ATP"/>
    <property type="match status" value="1"/>
</dbReference>
<dbReference type="GO" id="GO:0005886">
    <property type="term" value="C:plasma membrane"/>
    <property type="evidence" value="ECO:0007669"/>
    <property type="project" value="TreeGrafter"/>
</dbReference>
<evidence type="ECO:0000313" key="19">
    <source>
        <dbReference type="EMBL" id="QXY82390.1"/>
    </source>
</evidence>
<dbReference type="Gene3D" id="3.30.200.20">
    <property type="entry name" value="Phosphorylase Kinase, domain 1"/>
    <property type="match status" value="1"/>
</dbReference>
<dbReference type="PANTHER" id="PTHR23255:SF72">
    <property type="entry name" value="RECEPTOR PROTEIN SERINE_THREONINE KINASE"/>
    <property type="match status" value="1"/>
</dbReference>
<keyword evidence="12 16" id="KW-0472">Membrane</keyword>
<keyword evidence="11 16" id="KW-1133">Transmembrane helix</keyword>
<name>A0A8F8AQG1_HALDU</name>
<evidence type="ECO:0000256" key="6">
    <source>
        <dbReference type="ARBA" id="ARBA00022692"/>
    </source>
</evidence>
<dbReference type="GO" id="GO:0071363">
    <property type="term" value="P:cellular response to growth factor stimulus"/>
    <property type="evidence" value="ECO:0007669"/>
    <property type="project" value="TreeGrafter"/>
</dbReference>
<feature type="domain" description="Protein kinase" evidence="18">
    <location>
        <begin position="290"/>
        <end position="589"/>
    </location>
</feature>
<evidence type="ECO:0000256" key="13">
    <source>
        <dbReference type="ARBA" id="ARBA00023170"/>
    </source>
</evidence>
<dbReference type="Pfam" id="PF00069">
    <property type="entry name" value="Pkinase"/>
    <property type="match status" value="1"/>
</dbReference>
<evidence type="ECO:0000256" key="8">
    <source>
        <dbReference type="ARBA" id="ARBA00022741"/>
    </source>
</evidence>
<evidence type="ECO:0000256" key="9">
    <source>
        <dbReference type="ARBA" id="ARBA00022777"/>
    </source>
</evidence>
<evidence type="ECO:0000256" key="16">
    <source>
        <dbReference type="SAM" id="Phobius"/>
    </source>
</evidence>
<proteinExistence type="evidence at transcript level"/>
<evidence type="ECO:0000256" key="11">
    <source>
        <dbReference type="ARBA" id="ARBA00022989"/>
    </source>
</evidence>
<evidence type="ECO:0000256" key="15">
    <source>
        <dbReference type="SAM" id="MobiDB-lite"/>
    </source>
</evidence>
<keyword evidence="10 14" id="KW-0067">ATP-binding</keyword>
<dbReference type="PROSITE" id="PS00108">
    <property type="entry name" value="PROTEIN_KINASE_ST"/>
    <property type="match status" value="1"/>
</dbReference>
<reference evidence="19" key="1">
    <citation type="journal article" date="2021" name="Genes (Basel)">
        <title>Expression of Wnt and TGF-Beta Pathway Components during Whole-Body Regeneration from Cell Aggregates in Demosponge Halisarca dujardinii.</title>
        <authorList>
            <person name="Borisenko I."/>
            <person name="Bolshakov F.V."/>
            <person name="Ereskovsky A."/>
            <person name="Lavrov A.I."/>
        </authorList>
    </citation>
    <scope>NUCLEOTIDE SEQUENCE</scope>
</reference>
<evidence type="ECO:0000256" key="14">
    <source>
        <dbReference type="PROSITE-ProRule" id="PRU10141"/>
    </source>
</evidence>
<keyword evidence="6 16" id="KW-0812">Transmembrane</keyword>
<dbReference type="InterPro" id="IPR000333">
    <property type="entry name" value="TGFB_receptor"/>
</dbReference>
<evidence type="ECO:0000256" key="5">
    <source>
        <dbReference type="ARBA" id="ARBA00022679"/>
    </source>
</evidence>
<feature type="region of interest" description="Disordered" evidence="15">
    <location>
        <begin position="600"/>
        <end position="644"/>
    </location>
</feature>
<dbReference type="AlphaFoldDB" id="A0A8F8AQG1"/>
<evidence type="ECO:0000256" key="17">
    <source>
        <dbReference type="SAM" id="SignalP"/>
    </source>
</evidence>
<feature type="binding site" evidence="14">
    <location>
        <position position="318"/>
    </location>
    <ligand>
        <name>ATP</name>
        <dbReference type="ChEBI" id="CHEBI:30616"/>
    </ligand>
</feature>
<evidence type="ECO:0000256" key="10">
    <source>
        <dbReference type="ARBA" id="ARBA00022840"/>
    </source>
</evidence>
<dbReference type="SUPFAM" id="SSF56112">
    <property type="entry name" value="Protein kinase-like (PK-like)"/>
    <property type="match status" value="1"/>
</dbReference>